<evidence type="ECO:0000256" key="5">
    <source>
        <dbReference type="ARBA" id="ARBA00023136"/>
    </source>
</evidence>
<evidence type="ECO:0000256" key="1">
    <source>
        <dbReference type="ARBA" id="ARBA00004651"/>
    </source>
</evidence>
<feature type="domain" description="ABC3 transporter permease C-terminal" evidence="8">
    <location>
        <begin position="307"/>
        <end position="421"/>
    </location>
</feature>
<dbReference type="GO" id="GO:0022857">
    <property type="term" value="F:transmembrane transporter activity"/>
    <property type="evidence" value="ECO:0007669"/>
    <property type="project" value="TreeGrafter"/>
</dbReference>
<feature type="transmembrane region" description="Helical" evidence="7">
    <location>
        <begin position="303"/>
        <end position="329"/>
    </location>
</feature>
<accession>A0A6L5Y9A3</accession>
<dbReference type="RefSeq" id="WP_154527987.1">
    <property type="nucleotide sequence ID" value="NZ_VUNH01000002.1"/>
</dbReference>
<dbReference type="AlphaFoldDB" id="A0A6L5Y9A3"/>
<dbReference type="Proteomes" id="UP000473699">
    <property type="component" value="Unassembled WGS sequence"/>
</dbReference>
<gene>
    <name evidence="10" type="ORF">FYJ74_02225</name>
</gene>
<evidence type="ECO:0000313" key="11">
    <source>
        <dbReference type="Proteomes" id="UP000473699"/>
    </source>
</evidence>
<evidence type="ECO:0000313" key="10">
    <source>
        <dbReference type="EMBL" id="MST54869.1"/>
    </source>
</evidence>
<name>A0A6L5Y9A3_9BACT</name>
<evidence type="ECO:0000256" key="6">
    <source>
        <dbReference type="ARBA" id="ARBA00038076"/>
    </source>
</evidence>
<dbReference type="InterPro" id="IPR025857">
    <property type="entry name" value="MacB_PCD"/>
</dbReference>
<dbReference type="GO" id="GO:0005886">
    <property type="term" value="C:plasma membrane"/>
    <property type="evidence" value="ECO:0007669"/>
    <property type="project" value="UniProtKB-SubCell"/>
</dbReference>
<comment type="caution">
    <text evidence="10">The sequence shown here is derived from an EMBL/GenBank/DDBJ whole genome shotgun (WGS) entry which is preliminary data.</text>
</comment>
<sequence>MFWRMIWRTLARQKSKMLMIAFTVILGVSLSTAMMNVMLGVGDKVNRELKVYGANITVRHKEAALMNDLYGLSEGLGVTDKFLYEEDVLKLKTIFWGFNIIDFAPMIDGRAQVNGGEEAPLLGTWVQKHAVLNTGEEIDTGLRPLRNWWQIDLKGDWLGENDDDFVMVGGALASRLRTEVGSELTLTHGGMTKKVTVKGIFNDGGAADGQIVGTLKMVQELMGLPGKVSRLEVSALTTPDNDLARKAAQDPRGLSPDEYETWYCTAYVSAICHQIQEVVRDGVAKAVRQVAESEGTILSKTTLLMILITILSSIGSALAISNLITASVIERSQELGLLKALGARNYQIVLLVLVEVMVTSLFGGALGYFLGIGFAQIIGRTVFGSSIEIAQMVIVIVAVILFFVTLFGSIPAIRYLLNLKPTEVLHGK</sequence>
<evidence type="ECO:0000259" key="9">
    <source>
        <dbReference type="Pfam" id="PF12704"/>
    </source>
</evidence>
<keyword evidence="4 7" id="KW-1133">Transmembrane helix</keyword>
<evidence type="ECO:0000259" key="8">
    <source>
        <dbReference type="Pfam" id="PF02687"/>
    </source>
</evidence>
<dbReference type="InterPro" id="IPR050250">
    <property type="entry name" value="Macrolide_Exporter_MacB"/>
</dbReference>
<evidence type="ECO:0000256" key="2">
    <source>
        <dbReference type="ARBA" id="ARBA00022475"/>
    </source>
</evidence>
<dbReference type="PANTHER" id="PTHR30572:SF4">
    <property type="entry name" value="ABC TRANSPORTER PERMEASE YTRF"/>
    <property type="match status" value="1"/>
</dbReference>
<evidence type="ECO:0000256" key="3">
    <source>
        <dbReference type="ARBA" id="ARBA00022692"/>
    </source>
</evidence>
<proteinExistence type="inferred from homology"/>
<dbReference type="InterPro" id="IPR003838">
    <property type="entry name" value="ABC3_permease_C"/>
</dbReference>
<dbReference type="Pfam" id="PF12704">
    <property type="entry name" value="MacB_PCD"/>
    <property type="match status" value="1"/>
</dbReference>
<feature type="transmembrane region" description="Helical" evidence="7">
    <location>
        <begin position="389"/>
        <end position="410"/>
    </location>
</feature>
<feature type="transmembrane region" description="Helical" evidence="7">
    <location>
        <begin position="350"/>
        <end position="377"/>
    </location>
</feature>
<dbReference type="PANTHER" id="PTHR30572">
    <property type="entry name" value="MEMBRANE COMPONENT OF TRANSPORTER-RELATED"/>
    <property type="match status" value="1"/>
</dbReference>
<evidence type="ECO:0000256" key="4">
    <source>
        <dbReference type="ARBA" id="ARBA00022989"/>
    </source>
</evidence>
<comment type="subcellular location">
    <subcellularLocation>
        <location evidence="1">Cell membrane</location>
        <topology evidence="1">Multi-pass membrane protein</topology>
    </subcellularLocation>
</comment>
<dbReference type="Pfam" id="PF02687">
    <property type="entry name" value="FtsX"/>
    <property type="match status" value="1"/>
</dbReference>
<keyword evidence="5 7" id="KW-0472">Membrane</keyword>
<reference evidence="10 11" key="1">
    <citation type="submission" date="2019-08" db="EMBL/GenBank/DDBJ databases">
        <title>In-depth cultivation of the pig gut microbiome towards novel bacterial diversity and tailored functional studies.</title>
        <authorList>
            <person name="Wylensek D."/>
            <person name="Hitch T.C.A."/>
            <person name="Clavel T."/>
        </authorList>
    </citation>
    <scope>NUCLEOTIDE SEQUENCE [LARGE SCALE GENOMIC DNA]</scope>
    <source>
        <strain evidence="10 11">SM-530-WT-4B</strain>
    </source>
</reference>
<evidence type="ECO:0000256" key="7">
    <source>
        <dbReference type="SAM" id="Phobius"/>
    </source>
</evidence>
<keyword evidence="11" id="KW-1185">Reference proteome</keyword>
<keyword evidence="3 7" id="KW-0812">Transmembrane</keyword>
<comment type="similarity">
    <text evidence="6">Belongs to the ABC-4 integral membrane protein family.</text>
</comment>
<keyword evidence="2" id="KW-1003">Cell membrane</keyword>
<dbReference type="EMBL" id="VUNH01000002">
    <property type="protein sequence ID" value="MST54869.1"/>
    <property type="molecule type" value="Genomic_DNA"/>
</dbReference>
<organism evidence="10 11">
    <name type="scientific">Pyramidobacter porci</name>
    <dbReference type="NCBI Taxonomy" id="2605789"/>
    <lineage>
        <taxon>Bacteria</taxon>
        <taxon>Thermotogati</taxon>
        <taxon>Synergistota</taxon>
        <taxon>Synergistia</taxon>
        <taxon>Synergistales</taxon>
        <taxon>Dethiosulfovibrionaceae</taxon>
        <taxon>Pyramidobacter</taxon>
    </lineage>
</organism>
<feature type="domain" description="MacB-like periplasmic core" evidence="9">
    <location>
        <begin position="19"/>
        <end position="234"/>
    </location>
</feature>
<protein>
    <submittedName>
        <fullName evidence="10">ABC transporter permease</fullName>
    </submittedName>
</protein>